<keyword evidence="2" id="KW-1185">Reference proteome</keyword>
<dbReference type="EMBL" id="CAJNIZ010001466">
    <property type="protein sequence ID" value="CAE7191560.1"/>
    <property type="molecule type" value="Genomic_DNA"/>
</dbReference>
<organism evidence="1 2">
    <name type="scientific">Symbiodinium pilosum</name>
    <name type="common">Dinoflagellate</name>
    <dbReference type="NCBI Taxonomy" id="2952"/>
    <lineage>
        <taxon>Eukaryota</taxon>
        <taxon>Sar</taxon>
        <taxon>Alveolata</taxon>
        <taxon>Dinophyceae</taxon>
        <taxon>Suessiales</taxon>
        <taxon>Symbiodiniaceae</taxon>
        <taxon>Symbiodinium</taxon>
    </lineage>
</organism>
<evidence type="ECO:0000313" key="2">
    <source>
        <dbReference type="Proteomes" id="UP000649617"/>
    </source>
</evidence>
<name>A0A812IYG6_SYMPI</name>
<sequence>MNGGYYRMCYSPDGSMTGNEFLNAIVPVDIRVIGVASACLGDGCLADERWDCYVSYFGEDISNCLVDFRAFGGGREGFFVESASSSKSAWTAAWGRDTFLFGELIPASRKRCSDVVTAEYIAPEMAIFDDFDWAPPTGMGFITDAFTAMEMPRLRRTAATDSFTLSMCYCPSYDGPVDPTNDPCDHASEFIQPIGVLYYWLLRVCHLFLQQ</sequence>
<protein>
    <submittedName>
        <fullName evidence="1">Uncharacterized protein</fullName>
    </submittedName>
</protein>
<dbReference type="AlphaFoldDB" id="A0A812IYG6"/>
<reference evidence="1" key="1">
    <citation type="submission" date="2021-02" db="EMBL/GenBank/DDBJ databases">
        <authorList>
            <person name="Dougan E. K."/>
            <person name="Rhodes N."/>
            <person name="Thang M."/>
            <person name="Chan C."/>
        </authorList>
    </citation>
    <scope>NUCLEOTIDE SEQUENCE</scope>
</reference>
<evidence type="ECO:0000313" key="1">
    <source>
        <dbReference type="EMBL" id="CAE7191560.1"/>
    </source>
</evidence>
<dbReference type="Proteomes" id="UP000649617">
    <property type="component" value="Unassembled WGS sequence"/>
</dbReference>
<comment type="caution">
    <text evidence="1">The sequence shown here is derived from an EMBL/GenBank/DDBJ whole genome shotgun (WGS) entry which is preliminary data.</text>
</comment>
<gene>
    <name evidence="1" type="ORF">SPIL2461_LOCUS1509</name>
</gene>
<proteinExistence type="predicted"/>
<accession>A0A812IYG6</accession>